<evidence type="ECO:0000313" key="2">
    <source>
        <dbReference type="Proteomes" id="UP000194280"/>
    </source>
</evidence>
<keyword evidence="2" id="KW-1185">Reference proteome</keyword>
<evidence type="ECO:0000313" key="1">
    <source>
        <dbReference type="EMBL" id="OTA22004.1"/>
    </source>
</evidence>
<dbReference type="EMBL" id="MUNK01000415">
    <property type="protein sequence ID" value="OTA22004.1"/>
    <property type="molecule type" value="Genomic_DNA"/>
</dbReference>
<protein>
    <submittedName>
        <fullName evidence="1">Uncharacterized protein</fullName>
    </submittedName>
</protein>
<dbReference type="STRING" id="1157616.A0A1Z5SMF6"/>
<gene>
    <name evidence="1" type="ORF">BTJ68_15257</name>
</gene>
<dbReference type="VEuPathDB" id="FungiDB:BTJ68_15257"/>
<proteinExistence type="predicted"/>
<accession>A0A1Z5SMF6</accession>
<organism evidence="1 2">
    <name type="scientific">Hortaea werneckii EXF-2000</name>
    <dbReference type="NCBI Taxonomy" id="1157616"/>
    <lineage>
        <taxon>Eukaryota</taxon>
        <taxon>Fungi</taxon>
        <taxon>Dikarya</taxon>
        <taxon>Ascomycota</taxon>
        <taxon>Pezizomycotina</taxon>
        <taxon>Dothideomycetes</taxon>
        <taxon>Dothideomycetidae</taxon>
        <taxon>Mycosphaerellales</taxon>
        <taxon>Teratosphaeriaceae</taxon>
        <taxon>Hortaea</taxon>
    </lineage>
</organism>
<reference evidence="1 2" key="1">
    <citation type="submission" date="2017-01" db="EMBL/GenBank/DDBJ databases">
        <title>The recent genome duplication of the halophilic yeast Hortaea werneckii: insights from long-read sequencing.</title>
        <authorList>
            <person name="Sinha S."/>
            <person name="Flibotte S."/>
            <person name="Neira M."/>
            <person name="Lenassi M."/>
            <person name="Gostincar C."/>
            <person name="Stajich J.E."/>
            <person name="Nislow C.E."/>
        </authorList>
    </citation>
    <scope>NUCLEOTIDE SEQUENCE [LARGE SCALE GENOMIC DNA]</scope>
    <source>
        <strain evidence="1 2">EXF-2000</strain>
    </source>
</reference>
<name>A0A1Z5SMF6_HORWE</name>
<dbReference type="Proteomes" id="UP000194280">
    <property type="component" value="Unassembled WGS sequence"/>
</dbReference>
<dbReference type="InParanoid" id="A0A1Z5SMF6"/>
<comment type="caution">
    <text evidence="1">The sequence shown here is derived from an EMBL/GenBank/DDBJ whole genome shotgun (WGS) entry which is preliminary data.</text>
</comment>
<sequence length="115" mass="12944">MLVIATYVVYYYIHNPGLASFAQLHAVIVWLKVCSYAFTNRDMRHAYVNTAGVSSATNSLESSDVLPSLYKKLLLSKQHQSCQSKLLLVGTHSGLPARLPFYRTHSMGLRRASRR</sequence>
<dbReference type="AlphaFoldDB" id="A0A1Z5SMF6"/>